<dbReference type="SUPFAM" id="SSF103506">
    <property type="entry name" value="Mitochondrial carrier"/>
    <property type="match status" value="1"/>
</dbReference>
<dbReference type="AlphaFoldDB" id="A0A367JCZ9"/>
<dbReference type="InterPro" id="IPR051752">
    <property type="entry name" value="Mito_2-oxodicarb_carrier"/>
</dbReference>
<dbReference type="InterPro" id="IPR018108">
    <property type="entry name" value="MCP_transmembrane"/>
</dbReference>
<evidence type="ECO:0000256" key="1">
    <source>
        <dbReference type="ARBA" id="ARBA00004448"/>
    </source>
</evidence>
<keyword evidence="6" id="KW-0999">Mitochondrion inner membrane</keyword>
<dbReference type="InterPro" id="IPR023395">
    <property type="entry name" value="MCP_dom_sf"/>
</dbReference>
<organism evidence="13 14">
    <name type="scientific">Rhizopus azygosporus</name>
    <name type="common">Rhizopus microsporus var. azygosporus</name>
    <dbReference type="NCBI Taxonomy" id="86630"/>
    <lineage>
        <taxon>Eukaryota</taxon>
        <taxon>Fungi</taxon>
        <taxon>Fungi incertae sedis</taxon>
        <taxon>Mucoromycota</taxon>
        <taxon>Mucoromycotina</taxon>
        <taxon>Mucoromycetes</taxon>
        <taxon>Mucorales</taxon>
        <taxon>Mucorineae</taxon>
        <taxon>Rhizopodaceae</taxon>
        <taxon>Rhizopus</taxon>
    </lineage>
</organism>
<comment type="subcellular location">
    <subcellularLocation>
        <location evidence="1">Mitochondrion inner membrane</location>
        <topology evidence="1">Multi-pass membrane protein</topology>
    </subcellularLocation>
</comment>
<evidence type="ECO:0000256" key="4">
    <source>
        <dbReference type="ARBA" id="ARBA00022692"/>
    </source>
</evidence>
<accession>A0A367JCZ9</accession>
<evidence type="ECO:0000256" key="11">
    <source>
        <dbReference type="RuleBase" id="RU000488"/>
    </source>
</evidence>
<keyword evidence="8" id="KW-0496">Mitochondrion</keyword>
<dbReference type="Proteomes" id="UP000252139">
    <property type="component" value="Unassembled WGS sequence"/>
</dbReference>
<feature type="repeat" description="Solcar" evidence="10">
    <location>
        <begin position="198"/>
        <end position="286"/>
    </location>
</feature>
<keyword evidence="14" id="KW-1185">Reference proteome</keyword>
<keyword evidence="3 11" id="KW-0813">Transport</keyword>
<dbReference type="PRINTS" id="PR00926">
    <property type="entry name" value="MITOCARRIER"/>
</dbReference>
<evidence type="ECO:0000256" key="12">
    <source>
        <dbReference type="SAM" id="Phobius"/>
    </source>
</evidence>
<dbReference type="EMBL" id="PJQL01001586">
    <property type="protein sequence ID" value="RCH87813.1"/>
    <property type="molecule type" value="Genomic_DNA"/>
</dbReference>
<evidence type="ECO:0000256" key="3">
    <source>
        <dbReference type="ARBA" id="ARBA00022448"/>
    </source>
</evidence>
<evidence type="ECO:0000256" key="6">
    <source>
        <dbReference type="ARBA" id="ARBA00022792"/>
    </source>
</evidence>
<dbReference type="OrthoDB" id="434783at2759"/>
<keyword evidence="4 10" id="KW-0812">Transmembrane</keyword>
<evidence type="ECO:0000256" key="5">
    <source>
        <dbReference type="ARBA" id="ARBA00022737"/>
    </source>
</evidence>
<evidence type="ECO:0008006" key="15">
    <source>
        <dbReference type="Google" id="ProtNLM"/>
    </source>
</evidence>
<feature type="repeat" description="Solcar" evidence="10">
    <location>
        <begin position="103"/>
        <end position="189"/>
    </location>
</feature>
<evidence type="ECO:0000256" key="9">
    <source>
        <dbReference type="ARBA" id="ARBA00023136"/>
    </source>
</evidence>
<sequence>MPEAVQKPLPFGFQFLAGAIAGVSEILIMYPLDVVKTRAQLSTGTSTGIIGTMTSMIKTEGPGSLYRGILPPIMVEAPKRATKFAANEQYTTIYKKLFGFEKITQTLSIMTGVSAGVTEAVIIVPFELVKVRMQDKANLGKYNGTADTIRKIVAAEGTLALFNGLEATMWRHAVWNGAYFGLIFKVKDLMPKPKDPNQQRLTNFAAGTVGGIVATAFNTPFDVVKTRIQSYNGVGVRKYNWTVPSVALVAREEGFASLYRGFLPKVLRLGPGGGILLVVFETVSNFIRKNILKE</sequence>
<keyword evidence="5" id="KW-0677">Repeat</keyword>
<evidence type="ECO:0000256" key="2">
    <source>
        <dbReference type="ARBA" id="ARBA00006375"/>
    </source>
</evidence>
<dbReference type="GO" id="GO:0055085">
    <property type="term" value="P:transmembrane transport"/>
    <property type="evidence" value="ECO:0007669"/>
    <property type="project" value="InterPro"/>
</dbReference>
<dbReference type="PANTHER" id="PTHR46356">
    <property type="entry name" value="MITOCHONDRIAL 2-OXODICARBOXYLATE CARRIER"/>
    <property type="match status" value="1"/>
</dbReference>
<gene>
    <name evidence="13" type="ORF">CU097_009844</name>
</gene>
<reference evidence="13 14" key="1">
    <citation type="journal article" date="2018" name="G3 (Bethesda)">
        <title>Phylogenetic and Phylogenomic Definition of Rhizopus Species.</title>
        <authorList>
            <person name="Gryganskyi A.P."/>
            <person name="Golan J."/>
            <person name="Dolatabadi S."/>
            <person name="Mondo S."/>
            <person name="Robb S."/>
            <person name="Idnurm A."/>
            <person name="Muszewska A."/>
            <person name="Steczkiewicz K."/>
            <person name="Masonjones S."/>
            <person name="Liao H.L."/>
            <person name="Gajdeczka M.T."/>
            <person name="Anike F."/>
            <person name="Vuek A."/>
            <person name="Anishchenko I.M."/>
            <person name="Voigt K."/>
            <person name="de Hoog G.S."/>
            <person name="Smith M.E."/>
            <person name="Heitman J."/>
            <person name="Vilgalys R."/>
            <person name="Stajich J.E."/>
        </authorList>
    </citation>
    <scope>NUCLEOTIDE SEQUENCE [LARGE SCALE GENOMIC DNA]</scope>
    <source>
        <strain evidence="13 14">CBS 357.93</strain>
    </source>
</reference>
<feature type="repeat" description="Solcar" evidence="10">
    <location>
        <begin position="9"/>
        <end position="93"/>
    </location>
</feature>
<evidence type="ECO:0000313" key="14">
    <source>
        <dbReference type="Proteomes" id="UP000252139"/>
    </source>
</evidence>
<dbReference type="Gene3D" id="1.50.40.10">
    <property type="entry name" value="Mitochondrial carrier domain"/>
    <property type="match status" value="1"/>
</dbReference>
<comment type="caution">
    <text evidence="13">The sequence shown here is derived from an EMBL/GenBank/DDBJ whole genome shotgun (WGS) entry which is preliminary data.</text>
</comment>
<dbReference type="GO" id="GO:0005743">
    <property type="term" value="C:mitochondrial inner membrane"/>
    <property type="evidence" value="ECO:0007669"/>
    <property type="project" value="UniProtKB-SubCell"/>
</dbReference>
<keyword evidence="9 10" id="KW-0472">Membrane</keyword>
<feature type="transmembrane region" description="Helical" evidence="12">
    <location>
        <begin position="12"/>
        <end position="32"/>
    </location>
</feature>
<evidence type="ECO:0000313" key="13">
    <source>
        <dbReference type="EMBL" id="RCH87813.1"/>
    </source>
</evidence>
<dbReference type="PROSITE" id="PS50920">
    <property type="entry name" value="SOLCAR"/>
    <property type="match status" value="3"/>
</dbReference>
<dbReference type="Pfam" id="PF00153">
    <property type="entry name" value="Mito_carr"/>
    <property type="match status" value="3"/>
</dbReference>
<evidence type="ECO:0000256" key="10">
    <source>
        <dbReference type="PROSITE-ProRule" id="PRU00282"/>
    </source>
</evidence>
<comment type="similarity">
    <text evidence="2 11">Belongs to the mitochondrial carrier (TC 2.A.29) family.</text>
</comment>
<dbReference type="PANTHER" id="PTHR46356:SF1">
    <property type="entry name" value="MITOCHONDRIAL 2-OXODICARBOXYLATE CARRIER"/>
    <property type="match status" value="1"/>
</dbReference>
<dbReference type="InterPro" id="IPR002067">
    <property type="entry name" value="MCP"/>
</dbReference>
<keyword evidence="7 12" id="KW-1133">Transmembrane helix</keyword>
<name>A0A367JCZ9_RHIAZ</name>
<evidence type="ECO:0000256" key="7">
    <source>
        <dbReference type="ARBA" id="ARBA00022989"/>
    </source>
</evidence>
<evidence type="ECO:0000256" key="8">
    <source>
        <dbReference type="ARBA" id="ARBA00023128"/>
    </source>
</evidence>
<protein>
    <recommendedName>
        <fullName evidence="15">Mitochondrial 2-oxodicarboxylate carrier 2</fullName>
    </recommendedName>
</protein>
<proteinExistence type="inferred from homology"/>